<dbReference type="Proteomes" id="UP000179934">
    <property type="component" value="Unassembled WGS sequence"/>
</dbReference>
<comment type="subcellular location">
    <subcellularLocation>
        <location evidence="4">Cell envelope</location>
    </subcellularLocation>
</comment>
<dbReference type="RefSeq" id="WP_042020631.1">
    <property type="nucleotide sequence ID" value="NZ_CDBW01000017.1"/>
</dbReference>
<evidence type="ECO:0000256" key="4">
    <source>
        <dbReference type="ARBA" id="ARBA00004196"/>
    </source>
</evidence>
<dbReference type="InterPro" id="IPR036907">
    <property type="entry name" value="5'-Nucleotdase_C_sf"/>
</dbReference>
<evidence type="ECO:0000256" key="10">
    <source>
        <dbReference type="ARBA" id="ARBA00023268"/>
    </source>
</evidence>
<evidence type="ECO:0000256" key="6">
    <source>
        <dbReference type="ARBA" id="ARBA00022723"/>
    </source>
</evidence>
<name>A0A1S2CM91_AERSO</name>
<comment type="catalytic activity">
    <reaction evidence="1">
        <text>a ribonucleoside 3'-phosphate + H2O = a ribonucleoside + phosphate</text>
        <dbReference type="Rhea" id="RHEA:10144"/>
        <dbReference type="ChEBI" id="CHEBI:13197"/>
        <dbReference type="ChEBI" id="CHEBI:15377"/>
        <dbReference type="ChEBI" id="CHEBI:18254"/>
        <dbReference type="ChEBI" id="CHEBI:43474"/>
        <dbReference type="EC" id="3.1.3.6"/>
    </reaction>
</comment>
<dbReference type="PROSITE" id="PS00786">
    <property type="entry name" value="5_NUCLEOTIDASE_2"/>
    <property type="match status" value="1"/>
</dbReference>
<dbReference type="SUPFAM" id="SSF55816">
    <property type="entry name" value="5'-nucleotidase (syn. UDP-sugar hydrolase), C-terminal domain"/>
    <property type="match status" value="1"/>
</dbReference>
<dbReference type="GO" id="GO:0008254">
    <property type="term" value="F:3'-nucleotidase activity"/>
    <property type="evidence" value="ECO:0007669"/>
    <property type="project" value="UniProtKB-EC"/>
</dbReference>
<dbReference type="GeneID" id="58922316"/>
<dbReference type="InterPro" id="IPR029052">
    <property type="entry name" value="Metallo-depent_PP-like"/>
</dbReference>
<comment type="caution">
    <text evidence="14">The sequence shown here is derived from an EMBL/GenBank/DDBJ whole genome shotgun (WGS) entry which is preliminary data.</text>
</comment>
<feature type="chain" id="PRO_5010000152" evidence="11">
    <location>
        <begin position="23"/>
        <end position="674"/>
    </location>
</feature>
<evidence type="ECO:0000256" key="2">
    <source>
        <dbReference type="ARBA" id="ARBA00001730"/>
    </source>
</evidence>
<dbReference type="AlphaFoldDB" id="A0A1S2CM91"/>
<keyword evidence="10" id="KW-0511">Multifunctional enzyme</keyword>
<dbReference type="GO" id="GO:0000166">
    <property type="term" value="F:nucleotide binding"/>
    <property type="evidence" value="ECO:0007669"/>
    <property type="project" value="UniProtKB-KW"/>
</dbReference>
<dbReference type="PANTHER" id="PTHR11575">
    <property type="entry name" value="5'-NUCLEOTIDASE-RELATED"/>
    <property type="match status" value="1"/>
</dbReference>
<keyword evidence="6" id="KW-0479">Metal-binding</keyword>
<evidence type="ECO:0000313" key="14">
    <source>
        <dbReference type="EMBL" id="OHY89882.1"/>
    </source>
</evidence>
<keyword evidence="8 11" id="KW-0547">Nucleotide-binding</keyword>
<dbReference type="InterPro" id="IPR006179">
    <property type="entry name" value="5_nucleotidase/apyrase"/>
</dbReference>
<dbReference type="InterPro" id="IPR006146">
    <property type="entry name" value="5'-Nucleotdase_CS"/>
</dbReference>
<dbReference type="EMBL" id="MKFU01000034">
    <property type="protein sequence ID" value="OHY89882.1"/>
    <property type="molecule type" value="Genomic_DNA"/>
</dbReference>
<keyword evidence="9 11" id="KW-0378">Hydrolase</keyword>
<feature type="signal peptide" evidence="11">
    <location>
        <begin position="1"/>
        <end position="22"/>
    </location>
</feature>
<dbReference type="SUPFAM" id="SSF56300">
    <property type="entry name" value="Metallo-dependent phosphatases"/>
    <property type="match status" value="1"/>
</dbReference>
<sequence length="674" mass="74374">MHFTLKLSAVAVLLALSGCQSSDDSTPGDVNLRLMETSDIHSNLLSFDYYQNKRDDSLGLARTALLIKTARDENSNNLLIDNGDLIQGTPLSDYVFAQYKGDPDYLNKSAGHPAIKVLNELKYDVGNLGNHEFNYGLEYLAKTLSAANYQVVNANVFDGNTLKRGSDGKIDWNAMPHHFKPYVLLDRQVKDANGNMQTIKVGVLGVNPPQILQWDKHNLEGKVVVADMVETAEHYIPEMRAKGADLVVIAAHSGITGTPQEPLMENAAIYLAQVKGLDALLLGHAHKAFPGEYPDIENVDNKTGKIAGVPAVMPGVTGNHLGIIDLKLTHKDGRWLVADSHSELRKIKTLPSGEEDQGVVNLIQTVHDETIEWLSLPIGKLISPIQSFFSVARDDASIQIVSDAQQWHVEQIKAECLKQNGLNCGLKEDLPVLSAAAPFRGGRNGPNDYTWVQAGDISGRNVADLYVFPNTVQVVKIDGATVKEWLEKSAVQYRQIDPNSDQAQWLVVDDFRPYNLDAIKGVRYEVDVTQPARYNQDGKKVSNGERISQLTYKGQPIDPKQNFYVVTNNYRASGGGSFPGINGKVLVHEDPMETREVLSAYVKQLTKDNQAGFEVKADNNWHLKPLPVKTKVYFYSSPNPEVEKLAGSELKHVQGVVPNDPKFANHAIYQLLGK</sequence>
<dbReference type="GO" id="GO:0046872">
    <property type="term" value="F:metal ion binding"/>
    <property type="evidence" value="ECO:0007669"/>
    <property type="project" value="UniProtKB-KW"/>
</dbReference>
<dbReference type="Gene3D" id="3.60.21.10">
    <property type="match status" value="1"/>
</dbReference>
<comment type="similarity">
    <text evidence="5 11">Belongs to the 5'-nucleotidase family.</text>
</comment>
<dbReference type="PANTHER" id="PTHR11575:SF6">
    <property type="entry name" value="2',3'-CYCLIC-NUCLEOTIDE 2'-PHOSPHODIESTERASE_3'-NUCLEOTIDASE"/>
    <property type="match status" value="1"/>
</dbReference>
<evidence type="ECO:0000256" key="1">
    <source>
        <dbReference type="ARBA" id="ARBA00000527"/>
    </source>
</evidence>
<protein>
    <submittedName>
        <fullName evidence="14">2',3'-cyclic-nucleotide 2'-phosphodiesterase</fullName>
    </submittedName>
</protein>
<dbReference type="InterPro" id="IPR004843">
    <property type="entry name" value="Calcineurin-like_PHP"/>
</dbReference>
<dbReference type="NCBIfam" id="NF006938">
    <property type="entry name" value="PRK09420.1"/>
    <property type="match status" value="1"/>
</dbReference>
<dbReference type="OrthoDB" id="9803927at2"/>
<dbReference type="Pfam" id="PF02872">
    <property type="entry name" value="5_nucleotid_C"/>
    <property type="match status" value="1"/>
</dbReference>
<evidence type="ECO:0000259" key="13">
    <source>
        <dbReference type="Pfam" id="PF02872"/>
    </source>
</evidence>
<gene>
    <name evidence="14" type="primary">cpdB</name>
    <name evidence="14" type="ORF">BJD16_06015</name>
</gene>
<feature type="domain" description="5'-Nucleotidase C-terminal" evidence="13">
    <location>
        <begin position="389"/>
        <end position="579"/>
    </location>
</feature>
<keyword evidence="7 11" id="KW-0732">Signal</keyword>
<dbReference type="PROSITE" id="PS00785">
    <property type="entry name" value="5_NUCLEOTIDASE_1"/>
    <property type="match status" value="1"/>
</dbReference>
<dbReference type="Pfam" id="PF00149">
    <property type="entry name" value="Metallophos"/>
    <property type="match status" value="1"/>
</dbReference>
<evidence type="ECO:0000256" key="11">
    <source>
        <dbReference type="RuleBase" id="RU362119"/>
    </source>
</evidence>
<comment type="cofactor">
    <cofactor evidence="3">
        <name>a divalent metal cation</name>
        <dbReference type="ChEBI" id="CHEBI:60240"/>
    </cofactor>
</comment>
<dbReference type="CDD" id="cd07410">
    <property type="entry name" value="MPP_CpdB_N"/>
    <property type="match status" value="1"/>
</dbReference>
<feature type="domain" description="Calcineurin-like phosphoesterase" evidence="12">
    <location>
        <begin position="33"/>
        <end position="287"/>
    </location>
</feature>
<accession>A0A1S2CM91</accession>
<evidence type="ECO:0000256" key="5">
    <source>
        <dbReference type="ARBA" id="ARBA00006654"/>
    </source>
</evidence>
<dbReference type="InterPro" id="IPR041827">
    <property type="entry name" value="CpdB_N"/>
</dbReference>
<comment type="catalytic activity">
    <reaction evidence="2">
        <text>a nucleoside 2',3'-cyclic phosphate + H2O = a nucleoside 3'-phosphate + H(+)</text>
        <dbReference type="Rhea" id="RHEA:19621"/>
        <dbReference type="ChEBI" id="CHEBI:15377"/>
        <dbReference type="ChEBI" id="CHEBI:15378"/>
        <dbReference type="ChEBI" id="CHEBI:66949"/>
        <dbReference type="ChEBI" id="CHEBI:66954"/>
        <dbReference type="EC" id="3.1.4.16"/>
    </reaction>
</comment>
<evidence type="ECO:0000256" key="7">
    <source>
        <dbReference type="ARBA" id="ARBA00022729"/>
    </source>
</evidence>
<reference evidence="14 15" key="1">
    <citation type="submission" date="2016-09" db="EMBL/GenBank/DDBJ databases">
        <title>Draft Genome Sequence of Aeromonas sobria Strain 08005, Isolated from Sick Rana catesbeiana.</title>
        <authorList>
            <person name="Yang Q."/>
        </authorList>
    </citation>
    <scope>NUCLEOTIDE SEQUENCE [LARGE SCALE GENOMIC DNA]</scope>
    <source>
        <strain evidence="14 15">08005</strain>
    </source>
</reference>
<dbReference type="GO" id="GO:0009166">
    <property type="term" value="P:nucleotide catabolic process"/>
    <property type="evidence" value="ECO:0007669"/>
    <property type="project" value="InterPro"/>
</dbReference>
<evidence type="ECO:0000256" key="9">
    <source>
        <dbReference type="ARBA" id="ARBA00022801"/>
    </source>
</evidence>
<evidence type="ECO:0000313" key="15">
    <source>
        <dbReference type="Proteomes" id="UP000179934"/>
    </source>
</evidence>
<dbReference type="STRING" id="646.BJD16_06015"/>
<dbReference type="InterPro" id="IPR008334">
    <property type="entry name" value="5'-Nucleotdase_C"/>
</dbReference>
<dbReference type="PRINTS" id="PR01607">
    <property type="entry name" value="APYRASEFAMLY"/>
</dbReference>
<evidence type="ECO:0000259" key="12">
    <source>
        <dbReference type="Pfam" id="PF00149"/>
    </source>
</evidence>
<dbReference type="GO" id="GO:0008663">
    <property type="term" value="F:2',3'-cyclic-nucleotide 2'-phosphodiesterase activity"/>
    <property type="evidence" value="ECO:0007669"/>
    <property type="project" value="UniProtKB-EC"/>
</dbReference>
<dbReference type="Gene3D" id="3.90.780.10">
    <property type="entry name" value="5'-Nucleotidase, C-terminal domain"/>
    <property type="match status" value="1"/>
</dbReference>
<dbReference type="PROSITE" id="PS51257">
    <property type="entry name" value="PROKAR_LIPOPROTEIN"/>
    <property type="match status" value="1"/>
</dbReference>
<dbReference type="GO" id="GO:0030288">
    <property type="term" value="C:outer membrane-bounded periplasmic space"/>
    <property type="evidence" value="ECO:0007669"/>
    <property type="project" value="TreeGrafter"/>
</dbReference>
<evidence type="ECO:0000256" key="8">
    <source>
        <dbReference type="ARBA" id="ARBA00022741"/>
    </source>
</evidence>
<proteinExistence type="inferred from homology"/>
<organism evidence="14 15">
    <name type="scientific">Aeromonas sobria</name>
    <dbReference type="NCBI Taxonomy" id="646"/>
    <lineage>
        <taxon>Bacteria</taxon>
        <taxon>Pseudomonadati</taxon>
        <taxon>Pseudomonadota</taxon>
        <taxon>Gammaproteobacteria</taxon>
        <taxon>Aeromonadales</taxon>
        <taxon>Aeromonadaceae</taxon>
        <taxon>Aeromonas</taxon>
    </lineage>
</organism>
<evidence type="ECO:0000256" key="3">
    <source>
        <dbReference type="ARBA" id="ARBA00001968"/>
    </source>
</evidence>